<keyword evidence="2" id="KW-1185">Reference proteome</keyword>
<evidence type="ECO:0000313" key="2">
    <source>
        <dbReference type="Proteomes" id="UP000078599"/>
    </source>
</evidence>
<comment type="caution">
    <text evidence="1">The sequence shown here is derived from an EMBL/GenBank/DDBJ whole genome shotgun (WGS) entry which is preliminary data.</text>
</comment>
<organism evidence="1 2">
    <name type="scientific">Thiomonas arsenitoxydans (strain DSM 22701 / CIP 110005 / 3As)</name>
    <dbReference type="NCBI Taxonomy" id="426114"/>
    <lineage>
        <taxon>Bacteria</taxon>
        <taxon>Pseudomonadati</taxon>
        <taxon>Pseudomonadota</taxon>
        <taxon>Betaproteobacteria</taxon>
        <taxon>Burkholderiales</taxon>
        <taxon>Thiomonas</taxon>
    </lineage>
</organism>
<protein>
    <recommendedName>
        <fullName evidence="3">Transposase</fullName>
    </recommendedName>
</protein>
<name>A0ABM9T150_THIA3</name>
<accession>A0ABM9T150</accession>
<dbReference type="Proteomes" id="UP000078599">
    <property type="component" value="Unassembled WGS sequence"/>
</dbReference>
<evidence type="ECO:0008006" key="3">
    <source>
        <dbReference type="Google" id="ProtNLM"/>
    </source>
</evidence>
<gene>
    <name evidence="1" type="ORF">THICB1_110003</name>
</gene>
<evidence type="ECO:0000313" key="1">
    <source>
        <dbReference type="EMBL" id="CQR27409.1"/>
    </source>
</evidence>
<sequence length="55" mass="6306">MATRLATFLIRSADPTEVPPYFWTMSAMRNAFESCESLFARRTMHLTVSLQGFAF</sequence>
<reference evidence="1 2" key="1">
    <citation type="submission" date="2015-03" db="EMBL/GenBank/DDBJ databases">
        <authorList>
            <person name="Regsiter A."/>
            <person name="william w."/>
        </authorList>
    </citation>
    <scope>NUCLEOTIDE SEQUENCE [LARGE SCALE GENOMIC DNA]</scope>
    <source>
        <strain evidence="1 2">CB1</strain>
    </source>
</reference>
<proteinExistence type="predicted"/>
<dbReference type="EMBL" id="CTRI01000003">
    <property type="protein sequence ID" value="CQR27409.1"/>
    <property type="molecule type" value="Genomic_DNA"/>
</dbReference>